<dbReference type="SUPFAM" id="SSF81321">
    <property type="entry name" value="Family A G protein-coupled receptor-like"/>
    <property type="match status" value="1"/>
</dbReference>
<organism evidence="7 8">
    <name type="scientific">Dreissena polymorpha</name>
    <name type="common">Zebra mussel</name>
    <name type="synonym">Mytilus polymorpha</name>
    <dbReference type="NCBI Taxonomy" id="45954"/>
    <lineage>
        <taxon>Eukaryota</taxon>
        <taxon>Metazoa</taxon>
        <taxon>Spiralia</taxon>
        <taxon>Lophotrochozoa</taxon>
        <taxon>Mollusca</taxon>
        <taxon>Bivalvia</taxon>
        <taxon>Autobranchia</taxon>
        <taxon>Heteroconchia</taxon>
        <taxon>Euheterodonta</taxon>
        <taxon>Imparidentia</taxon>
        <taxon>Neoheterodontei</taxon>
        <taxon>Myida</taxon>
        <taxon>Dreissenoidea</taxon>
        <taxon>Dreissenidae</taxon>
        <taxon>Dreissena</taxon>
    </lineage>
</organism>
<dbReference type="GO" id="GO:0007189">
    <property type="term" value="P:adenylate cyclase-activating G protein-coupled receptor signaling pathway"/>
    <property type="evidence" value="ECO:0007669"/>
    <property type="project" value="TreeGrafter"/>
</dbReference>
<keyword evidence="4 5" id="KW-0472">Membrane</keyword>
<evidence type="ECO:0000256" key="3">
    <source>
        <dbReference type="ARBA" id="ARBA00022989"/>
    </source>
</evidence>
<reference evidence="7" key="2">
    <citation type="submission" date="2020-11" db="EMBL/GenBank/DDBJ databases">
        <authorList>
            <person name="McCartney M.A."/>
            <person name="Auch B."/>
            <person name="Kono T."/>
            <person name="Mallez S."/>
            <person name="Becker A."/>
            <person name="Gohl D.M."/>
            <person name="Silverstein K.A.T."/>
            <person name="Koren S."/>
            <person name="Bechman K.B."/>
            <person name="Herman A."/>
            <person name="Abrahante J.E."/>
            <person name="Garbe J."/>
        </authorList>
    </citation>
    <scope>NUCLEOTIDE SEQUENCE</scope>
    <source>
        <strain evidence="7">Duluth1</strain>
        <tissue evidence="7">Whole animal</tissue>
    </source>
</reference>
<reference evidence="7" key="1">
    <citation type="journal article" date="2019" name="bioRxiv">
        <title>The Genome of the Zebra Mussel, Dreissena polymorpha: A Resource for Invasive Species Research.</title>
        <authorList>
            <person name="McCartney M.A."/>
            <person name="Auch B."/>
            <person name="Kono T."/>
            <person name="Mallez S."/>
            <person name="Zhang Y."/>
            <person name="Obille A."/>
            <person name="Becker A."/>
            <person name="Abrahante J.E."/>
            <person name="Garbe J."/>
            <person name="Badalamenti J.P."/>
            <person name="Herman A."/>
            <person name="Mangelson H."/>
            <person name="Liachko I."/>
            <person name="Sullivan S."/>
            <person name="Sone E.D."/>
            <person name="Koren S."/>
            <person name="Silverstein K.A.T."/>
            <person name="Beckman K.B."/>
            <person name="Gohl D.M."/>
        </authorList>
    </citation>
    <scope>NUCLEOTIDE SEQUENCE</scope>
    <source>
        <strain evidence="7">Duluth1</strain>
        <tissue evidence="7">Whole animal</tissue>
    </source>
</reference>
<evidence type="ECO:0000256" key="4">
    <source>
        <dbReference type="ARBA" id="ARBA00023136"/>
    </source>
</evidence>
<dbReference type="PANTHER" id="PTHR23112:SF0">
    <property type="entry name" value="TRANSMEMBRANE PROTEIN 116"/>
    <property type="match status" value="1"/>
</dbReference>
<dbReference type="PROSITE" id="PS50262">
    <property type="entry name" value="G_PROTEIN_RECEP_F1_2"/>
    <property type="match status" value="1"/>
</dbReference>
<comment type="caution">
    <text evidence="7">The sequence shown here is derived from an EMBL/GenBank/DDBJ whole genome shotgun (WGS) entry which is preliminary data.</text>
</comment>
<evidence type="ECO:0000313" key="7">
    <source>
        <dbReference type="EMBL" id="KAH3789190.1"/>
    </source>
</evidence>
<dbReference type="AlphaFoldDB" id="A0A9D4EYP0"/>
<dbReference type="EMBL" id="JAIWYP010000008">
    <property type="protein sequence ID" value="KAH3789190.1"/>
    <property type="molecule type" value="Genomic_DNA"/>
</dbReference>
<accession>A0A9D4EYP0</accession>
<evidence type="ECO:0000256" key="5">
    <source>
        <dbReference type="SAM" id="Phobius"/>
    </source>
</evidence>
<dbReference type="InterPro" id="IPR017452">
    <property type="entry name" value="GPCR_Rhodpsn_7TM"/>
</dbReference>
<dbReference type="PANTHER" id="PTHR23112">
    <property type="entry name" value="G PROTEIN-COUPLED RECEPTOR 157-RELATED"/>
    <property type="match status" value="1"/>
</dbReference>
<gene>
    <name evidence="7" type="ORF">DPMN_167362</name>
</gene>
<protein>
    <recommendedName>
        <fullName evidence="6">G-protein coupled receptors family 1 profile domain-containing protein</fullName>
    </recommendedName>
</protein>
<keyword evidence="8" id="KW-1185">Reference proteome</keyword>
<feature type="transmembrane region" description="Helical" evidence="5">
    <location>
        <begin position="102"/>
        <end position="126"/>
    </location>
</feature>
<evidence type="ECO:0000256" key="2">
    <source>
        <dbReference type="ARBA" id="ARBA00022692"/>
    </source>
</evidence>
<sequence length="185" mass="20683">MQFGTRDWRLLLWTFGAPFVGATITAGLDQFGPTGSICYFDAVKGGTAQMWFTTVPVILLFSTNVVLYFLTWLKIRHQTEIIMQSLGNQCTSKKASIRAAQAMLLFLVAFFIQWGALSLFGLWNLITADPSKVPEPLYYIVVILSNMGGVLNLGVYFIIRRRQRGTGKSDEKINTSDTKPSTSRL</sequence>
<dbReference type="GO" id="GO:0005886">
    <property type="term" value="C:plasma membrane"/>
    <property type="evidence" value="ECO:0007669"/>
    <property type="project" value="TreeGrafter"/>
</dbReference>
<feature type="transmembrane region" description="Helical" evidence="5">
    <location>
        <begin position="50"/>
        <end position="73"/>
    </location>
</feature>
<dbReference type="Gene3D" id="1.20.1070.10">
    <property type="entry name" value="Rhodopsin 7-helix transmembrane proteins"/>
    <property type="match status" value="1"/>
</dbReference>
<dbReference type="Proteomes" id="UP000828390">
    <property type="component" value="Unassembled WGS sequence"/>
</dbReference>
<proteinExistence type="predicted"/>
<feature type="domain" description="G-protein coupled receptors family 1 profile" evidence="6">
    <location>
        <begin position="55"/>
        <end position="156"/>
    </location>
</feature>
<keyword evidence="2 5" id="KW-0812">Transmembrane</keyword>
<name>A0A9D4EYP0_DREPO</name>
<evidence type="ECO:0000313" key="8">
    <source>
        <dbReference type="Proteomes" id="UP000828390"/>
    </source>
</evidence>
<evidence type="ECO:0000259" key="6">
    <source>
        <dbReference type="PROSITE" id="PS50262"/>
    </source>
</evidence>
<feature type="transmembrane region" description="Helical" evidence="5">
    <location>
        <begin position="138"/>
        <end position="159"/>
    </location>
</feature>
<keyword evidence="3 5" id="KW-1133">Transmembrane helix</keyword>
<comment type="subcellular location">
    <subcellularLocation>
        <location evidence="1">Membrane</location>
        <topology evidence="1">Multi-pass membrane protein</topology>
    </subcellularLocation>
</comment>
<dbReference type="GO" id="GO:0004930">
    <property type="term" value="F:G protein-coupled receptor activity"/>
    <property type="evidence" value="ECO:0007669"/>
    <property type="project" value="TreeGrafter"/>
</dbReference>
<evidence type="ECO:0000256" key="1">
    <source>
        <dbReference type="ARBA" id="ARBA00004141"/>
    </source>
</evidence>